<dbReference type="Pfam" id="PF08352">
    <property type="entry name" value="oligo_HPY"/>
    <property type="match status" value="1"/>
</dbReference>
<protein>
    <submittedName>
        <fullName evidence="6">ABC transporter ATP-binding protein</fullName>
    </submittedName>
</protein>
<comment type="caution">
    <text evidence="6">The sequence shown here is derived from an EMBL/GenBank/DDBJ whole genome shotgun (WGS) entry which is preliminary data.</text>
</comment>
<sequence length="334" mass="36782">MTTVSTAQAGTAPKPAPPLLEVDDLVVHFEGRRRQQPIRAVDGVSLGIGRGETLGLIGESGSGKSTIGRAVLGLLRPKAGAVRFEGEDPWTQPGRRRRELRRRMQVVFQDPHEALDPRMTVEQSVAEPLLMTGVRRPERLRRAADLLERVGLGDAHRYRRPHELSGGQKQRVNIARALASDPDLIVCDESVSALDVSIQAEILNLLVDLQDERGLSYLFISHDISVVAHLSHRVTVLYLGMVMESGAVGAVVDRPAHPYTRALLAAQPRALPSYLRTERREVLRGDIPSPAAPPSGCRFRTRCPFARDRCAQEIPAVRELEPGRTVACHFAEQL</sequence>
<dbReference type="PANTHER" id="PTHR43776">
    <property type="entry name" value="TRANSPORT ATP-BINDING PROTEIN"/>
    <property type="match status" value="1"/>
</dbReference>
<organism evidence="6 7">
    <name type="scientific">Pseudonocardia humida</name>
    <dbReference type="NCBI Taxonomy" id="2800819"/>
    <lineage>
        <taxon>Bacteria</taxon>
        <taxon>Bacillati</taxon>
        <taxon>Actinomycetota</taxon>
        <taxon>Actinomycetes</taxon>
        <taxon>Pseudonocardiales</taxon>
        <taxon>Pseudonocardiaceae</taxon>
        <taxon>Pseudonocardia</taxon>
    </lineage>
</organism>
<dbReference type="InterPro" id="IPR003439">
    <property type="entry name" value="ABC_transporter-like_ATP-bd"/>
</dbReference>
<dbReference type="EMBL" id="JAGSOV010000039">
    <property type="protein sequence ID" value="MCO1657032.1"/>
    <property type="molecule type" value="Genomic_DNA"/>
</dbReference>
<evidence type="ECO:0000256" key="1">
    <source>
        <dbReference type="ARBA" id="ARBA00005417"/>
    </source>
</evidence>
<dbReference type="SUPFAM" id="SSF52540">
    <property type="entry name" value="P-loop containing nucleoside triphosphate hydrolases"/>
    <property type="match status" value="1"/>
</dbReference>
<dbReference type="SMART" id="SM00382">
    <property type="entry name" value="AAA"/>
    <property type="match status" value="1"/>
</dbReference>
<dbReference type="PANTHER" id="PTHR43776:SF7">
    <property type="entry name" value="D,D-DIPEPTIDE TRANSPORT ATP-BINDING PROTEIN DDPF-RELATED"/>
    <property type="match status" value="1"/>
</dbReference>
<reference evidence="6" key="1">
    <citation type="submission" date="2021-04" db="EMBL/GenBank/DDBJ databases">
        <title>Pseudonocardia sp. nov., isolated from sandy soil of mangrove forest.</title>
        <authorList>
            <person name="Zan Z."/>
            <person name="Huang R."/>
            <person name="Liu W."/>
        </authorList>
    </citation>
    <scope>NUCLEOTIDE SEQUENCE</scope>
    <source>
        <strain evidence="6">S2-4</strain>
    </source>
</reference>
<dbReference type="CDD" id="cd03257">
    <property type="entry name" value="ABC_NikE_OppD_transporters"/>
    <property type="match status" value="1"/>
</dbReference>
<dbReference type="InterPro" id="IPR003593">
    <property type="entry name" value="AAA+_ATPase"/>
</dbReference>
<dbReference type="GO" id="GO:0005524">
    <property type="term" value="F:ATP binding"/>
    <property type="evidence" value="ECO:0007669"/>
    <property type="project" value="UniProtKB-KW"/>
</dbReference>
<evidence type="ECO:0000313" key="7">
    <source>
        <dbReference type="Proteomes" id="UP001165283"/>
    </source>
</evidence>
<comment type="similarity">
    <text evidence="1">Belongs to the ABC transporter superfamily.</text>
</comment>
<dbReference type="Gene3D" id="3.40.50.300">
    <property type="entry name" value="P-loop containing nucleotide triphosphate hydrolases"/>
    <property type="match status" value="1"/>
</dbReference>
<keyword evidence="4 6" id="KW-0067">ATP-binding</keyword>
<accession>A0ABT1A212</accession>
<evidence type="ECO:0000256" key="3">
    <source>
        <dbReference type="ARBA" id="ARBA00022741"/>
    </source>
</evidence>
<evidence type="ECO:0000313" key="6">
    <source>
        <dbReference type="EMBL" id="MCO1657032.1"/>
    </source>
</evidence>
<dbReference type="RefSeq" id="WP_252440329.1">
    <property type="nucleotide sequence ID" value="NZ_JAGSOV010000039.1"/>
</dbReference>
<dbReference type="Pfam" id="PF00005">
    <property type="entry name" value="ABC_tran"/>
    <property type="match status" value="1"/>
</dbReference>
<proteinExistence type="inferred from homology"/>
<feature type="domain" description="ABC transporter" evidence="5">
    <location>
        <begin position="20"/>
        <end position="264"/>
    </location>
</feature>
<gene>
    <name evidence="6" type="ORF">KDL28_18380</name>
</gene>
<evidence type="ECO:0000256" key="4">
    <source>
        <dbReference type="ARBA" id="ARBA00022840"/>
    </source>
</evidence>
<name>A0ABT1A212_9PSEU</name>
<keyword evidence="3" id="KW-0547">Nucleotide-binding</keyword>
<dbReference type="NCBIfam" id="TIGR01727">
    <property type="entry name" value="oligo_HPY"/>
    <property type="match status" value="1"/>
</dbReference>
<dbReference type="InterPro" id="IPR050319">
    <property type="entry name" value="ABC_transp_ATP-bind"/>
</dbReference>
<dbReference type="InterPro" id="IPR013563">
    <property type="entry name" value="Oligopep_ABC_C"/>
</dbReference>
<keyword evidence="2" id="KW-0813">Transport</keyword>
<keyword evidence="7" id="KW-1185">Reference proteome</keyword>
<evidence type="ECO:0000256" key="2">
    <source>
        <dbReference type="ARBA" id="ARBA00022448"/>
    </source>
</evidence>
<dbReference type="PROSITE" id="PS50893">
    <property type="entry name" value="ABC_TRANSPORTER_2"/>
    <property type="match status" value="1"/>
</dbReference>
<dbReference type="InterPro" id="IPR017871">
    <property type="entry name" value="ABC_transporter-like_CS"/>
</dbReference>
<evidence type="ECO:0000259" key="5">
    <source>
        <dbReference type="PROSITE" id="PS50893"/>
    </source>
</evidence>
<dbReference type="PROSITE" id="PS00211">
    <property type="entry name" value="ABC_TRANSPORTER_1"/>
    <property type="match status" value="1"/>
</dbReference>
<dbReference type="InterPro" id="IPR027417">
    <property type="entry name" value="P-loop_NTPase"/>
</dbReference>
<dbReference type="Proteomes" id="UP001165283">
    <property type="component" value="Unassembled WGS sequence"/>
</dbReference>